<keyword evidence="5" id="KW-0539">Nucleus</keyword>
<dbReference type="Gene3D" id="2.30.29.70">
    <property type="entry name" value="Proteasomal ubiquitin receptor Rpn13/ADRM1"/>
    <property type="match status" value="1"/>
</dbReference>
<evidence type="ECO:0000256" key="2">
    <source>
        <dbReference type="ARBA" id="ARBA00004496"/>
    </source>
</evidence>
<evidence type="ECO:0000256" key="3">
    <source>
        <dbReference type="ARBA" id="ARBA00022490"/>
    </source>
</evidence>
<evidence type="ECO:0000256" key="1">
    <source>
        <dbReference type="ARBA" id="ARBA00004123"/>
    </source>
</evidence>
<dbReference type="PROSITE" id="PS51916">
    <property type="entry name" value="DEUBAD"/>
    <property type="match status" value="1"/>
</dbReference>
<dbReference type="GO" id="GO:0008541">
    <property type="term" value="C:proteasome regulatory particle, lid subcomplex"/>
    <property type="evidence" value="ECO:0007669"/>
    <property type="project" value="TreeGrafter"/>
</dbReference>
<dbReference type="FunFam" id="2.30.29.70:FF:000001">
    <property type="entry name" value="Proteasomal ubiquitin receptor ADRM1"/>
    <property type="match status" value="1"/>
</dbReference>
<dbReference type="OrthoDB" id="340431at2759"/>
<dbReference type="EMBL" id="KV442014">
    <property type="protein sequence ID" value="OAQ35450.1"/>
    <property type="molecule type" value="Genomic_DNA"/>
</dbReference>
<evidence type="ECO:0000256" key="6">
    <source>
        <dbReference type="SAM" id="MobiDB-lite"/>
    </source>
</evidence>
<dbReference type="AlphaFoldDB" id="A0A197KD63"/>
<dbReference type="GO" id="GO:0070628">
    <property type="term" value="F:proteasome binding"/>
    <property type="evidence" value="ECO:0007669"/>
    <property type="project" value="TreeGrafter"/>
</dbReference>
<organism evidence="9 10">
    <name type="scientific">Linnemannia elongata AG-77</name>
    <dbReference type="NCBI Taxonomy" id="1314771"/>
    <lineage>
        <taxon>Eukaryota</taxon>
        <taxon>Fungi</taxon>
        <taxon>Fungi incertae sedis</taxon>
        <taxon>Mucoromycota</taxon>
        <taxon>Mortierellomycotina</taxon>
        <taxon>Mortierellomycetes</taxon>
        <taxon>Mortierellales</taxon>
        <taxon>Mortierellaceae</taxon>
        <taxon>Linnemannia</taxon>
    </lineage>
</organism>
<dbReference type="Gene3D" id="1.10.2020.20">
    <property type="match status" value="1"/>
</dbReference>
<dbReference type="GO" id="GO:0005634">
    <property type="term" value="C:nucleus"/>
    <property type="evidence" value="ECO:0007669"/>
    <property type="project" value="UniProtKB-SubCell"/>
</dbReference>
<dbReference type="PROSITE" id="PS51917">
    <property type="entry name" value="PRU"/>
    <property type="match status" value="1"/>
</dbReference>
<dbReference type="Pfam" id="PF16550">
    <property type="entry name" value="RPN13_C"/>
    <property type="match status" value="1"/>
</dbReference>
<dbReference type="PANTHER" id="PTHR12225">
    <property type="entry name" value="ADHESION REGULATING MOLECULE 1 110 KDA CELL MEMBRANE GLYCOPROTEIN"/>
    <property type="match status" value="1"/>
</dbReference>
<evidence type="ECO:0000256" key="4">
    <source>
        <dbReference type="ARBA" id="ARBA00022942"/>
    </source>
</evidence>
<evidence type="ECO:0000313" key="9">
    <source>
        <dbReference type="EMBL" id="OAQ35450.1"/>
    </source>
</evidence>
<dbReference type="PANTHER" id="PTHR12225:SF0">
    <property type="entry name" value="PROTEASOMAL UBIQUITIN RECEPTOR ADRM1"/>
    <property type="match status" value="1"/>
</dbReference>
<dbReference type="InterPro" id="IPR038633">
    <property type="entry name" value="Rpn13/ADRM1_Pru_sf"/>
</dbReference>
<evidence type="ECO:0000313" key="10">
    <source>
        <dbReference type="Proteomes" id="UP000078512"/>
    </source>
</evidence>
<dbReference type="GO" id="GO:0061133">
    <property type="term" value="F:endopeptidase activator activity"/>
    <property type="evidence" value="ECO:0007669"/>
    <property type="project" value="TreeGrafter"/>
</dbReference>
<evidence type="ECO:0000256" key="5">
    <source>
        <dbReference type="ARBA" id="ARBA00023242"/>
    </source>
</evidence>
<dbReference type="Proteomes" id="UP000078512">
    <property type="component" value="Unassembled WGS sequence"/>
</dbReference>
<dbReference type="CDD" id="cd13314">
    <property type="entry name" value="PH_Rpn13"/>
    <property type="match status" value="1"/>
</dbReference>
<dbReference type="InterPro" id="IPR006773">
    <property type="entry name" value="Rpn13/ADRM1"/>
</dbReference>
<sequence>MASATKLPLLEFKAGRCFRTTGTNIVKPDPTKGLVYLEEEDGLMHFFWKNRTSGEIEDDLILFPGDAELIAVPQCTTGRVVMLQFKSSSQKLFYWLQEASTARDQIILQHVNSLIHSQEDDEEEYMDDDAAMEDAEAAPVSESASAIAPSAAFAPAAPVSTSTTNPTTTAPAATAAAGGSSLTAQQMDQLRHLLGGLQVPQAAQRSNLRLDHILTPGAVAPLLNNPEICAALFPHLPESSERTPEEIQAIVRTPQFSQALVSLSTALESGQLGPLLRQFGLGPNAGNGVEGFLSAIQEQAKKDKK</sequence>
<evidence type="ECO:0000259" key="8">
    <source>
        <dbReference type="PROSITE" id="PS51917"/>
    </source>
</evidence>
<feature type="domain" description="DEUBAD" evidence="7">
    <location>
        <begin position="200"/>
        <end position="305"/>
    </location>
</feature>
<dbReference type="Pfam" id="PF04683">
    <property type="entry name" value="Rpn13_ADRM1_Pru"/>
    <property type="match status" value="1"/>
</dbReference>
<keyword evidence="10" id="KW-1185">Reference proteome</keyword>
<proteinExistence type="predicted"/>
<gene>
    <name evidence="9" type="ORF">K457DRAFT_147639</name>
</gene>
<keyword evidence="4" id="KW-0647">Proteasome</keyword>
<comment type="subcellular location">
    <subcellularLocation>
        <location evidence="2">Cytoplasm</location>
    </subcellularLocation>
    <subcellularLocation>
        <location evidence="1">Nucleus</location>
    </subcellularLocation>
</comment>
<dbReference type="STRING" id="1314771.A0A197KD63"/>
<reference evidence="9 10" key="1">
    <citation type="submission" date="2016-05" db="EMBL/GenBank/DDBJ databases">
        <title>Genome sequencing reveals origins of a unique bacterial endosymbiosis in the earliest lineages of terrestrial Fungi.</title>
        <authorList>
            <consortium name="DOE Joint Genome Institute"/>
            <person name="Uehling J."/>
            <person name="Gryganskyi A."/>
            <person name="Hameed K."/>
            <person name="Tschaplinski T."/>
            <person name="Misztal P."/>
            <person name="Wu S."/>
            <person name="Desiro A."/>
            <person name="Vande Pol N."/>
            <person name="Du Z.-Y."/>
            <person name="Zienkiewicz A."/>
            <person name="Zienkiewicz K."/>
            <person name="Morin E."/>
            <person name="Tisserant E."/>
            <person name="Splivallo R."/>
            <person name="Hainaut M."/>
            <person name="Henrissat B."/>
            <person name="Ohm R."/>
            <person name="Kuo A."/>
            <person name="Yan J."/>
            <person name="Lipzen A."/>
            <person name="Nolan M."/>
            <person name="Labutti K."/>
            <person name="Barry K."/>
            <person name="Goldstein A."/>
            <person name="Labbe J."/>
            <person name="Schadt C."/>
            <person name="Tuskan G."/>
            <person name="Grigoriev I."/>
            <person name="Martin F."/>
            <person name="Vilgalys R."/>
            <person name="Bonito G."/>
        </authorList>
    </citation>
    <scope>NUCLEOTIDE SEQUENCE [LARGE SCALE GENOMIC DNA]</scope>
    <source>
        <strain evidence="9 10">AG-77</strain>
    </source>
</reference>
<accession>A0A197KD63</accession>
<dbReference type="InterPro" id="IPR044867">
    <property type="entry name" value="DEUBAD_dom"/>
</dbReference>
<keyword evidence="3" id="KW-0963">Cytoplasm</keyword>
<feature type="domain" description="Pru" evidence="8">
    <location>
        <begin position="4"/>
        <end position="118"/>
    </location>
</feature>
<dbReference type="InterPro" id="IPR044868">
    <property type="entry name" value="Rpn13/ADRM1_Pru"/>
</dbReference>
<dbReference type="GO" id="GO:0005737">
    <property type="term" value="C:cytoplasm"/>
    <property type="evidence" value="ECO:0007669"/>
    <property type="project" value="UniProtKB-SubCell"/>
</dbReference>
<dbReference type="InterPro" id="IPR032368">
    <property type="entry name" value="RPN13_DEUBAD"/>
</dbReference>
<dbReference type="InterPro" id="IPR038108">
    <property type="entry name" value="RPN13_DEUBAD_sf"/>
</dbReference>
<feature type="region of interest" description="Disordered" evidence="6">
    <location>
        <begin position="157"/>
        <end position="180"/>
    </location>
</feature>
<name>A0A197KD63_9FUNG</name>
<evidence type="ECO:0000259" key="7">
    <source>
        <dbReference type="PROSITE" id="PS51916"/>
    </source>
</evidence>
<protein>
    <submittedName>
        <fullName evidence="9">Adhesion regulating molecule</fullName>
    </submittedName>
</protein>